<reference evidence="6 7" key="1">
    <citation type="submission" date="2018-03" db="EMBL/GenBank/DDBJ databases">
        <title>Genomic Encyclopedia of Archaeal and Bacterial Type Strains, Phase II (KMG-II): from individual species to whole genera.</title>
        <authorList>
            <person name="Goeker M."/>
        </authorList>
    </citation>
    <scope>NUCLEOTIDE SEQUENCE [LARGE SCALE GENOMIC DNA]</scope>
    <source>
        <strain evidence="6 7">DSM 45211</strain>
    </source>
</reference>
<comment type="caution">
    <text evidence="6">The sequence shown here is derived from an EMBL/GenBank/DDBJ whole genome shotgun (WGS) entry which is preliminary data.</text>
</comment>
<proteinExistence type="inferred from homology"/>
<protein>
    <submittedName>
        <fullName evidence="6">DeoR family transcriptional regulator</fullName>
    </submittedName>
</protein>
<evidence type="ECO:0000256" key="4">
    <source>
        <dbReference type="ARBA" id="ARBA00023163"/>
    </source>
</evidence>
<dbReference type="PANTHER" id="PTHR34294">
    <property type="entry name" value="TRANSCRIPTIONAL REGULATOR-RELATED"/>
    <property type="match status" value="1"/>
</dbReference>
<evidence type="ECO:0000313" key="7">
    <source>
        <dbReference type="Proteomes" id="UP000243528"/>
    </source>
</evidence>
<dbReference type="Gene3D" id="1.10.10.10">
    <property type="entry name" value="Winged helix-like DNA-binding domain superfamily/Winged helix DNA-binding domain"/>
    <property type="match status" value="1"/>
</dbReference>
<keyword evidence="4" id="KW-0804">Transcription</keyword>
<dbReference type="RefSeq" id="WP_106536003.1">
    <property type="nucleotide sequence ID" value="NZ_ML142898.1"/>
</dbReference>
<dbReference type="InterPro" id="IPR051054">
    <property type="entry name" value="SorC_transcr_regulators"/>
</dbReference>
<keyword evidence="7" id="KW-1185">Reference proteome</keyword>
<dbReference type="Pfam" id="PF04198">
    <property type="entry name" value="Sugar-bind"/>
    <property type="match status" value="1"/>
</dbReference>
<name>A0A2P8EC38_9ACTN</name>
<dbReference type="AlphaFoldDB" id="A0A2P8EC38"/>
<evidence type="ECO:0000313" key="6">
    <source>
        <dbReference type="EMBL" id="PSL07039.1"/>
    </source>
</evidence>
<evidence type="ECO:0000256" key="3">
    <source>
        <dbReference type="ARBA" id="ARBA00023125"/>
    </source>
</evidence>
<dbReference type="OrthoDB" id="186585at2"/>
<organism evidence="6 7">
    <name type="scientific">Haloactinopolyspora alba</name>
    <dbReference type="NCBI Taxonomy" id="648780"/>
    <lineage>
        <taxon>Bacteria</taxon>
        <taxon>Bacillati</taxon>
        <taxon>Actinomycetota</taxon>
        <taxon>Actinomycetes</taxon>
        <taxon>Jiangellales</taxon>
        <taxon>Jiangellaceae</taxon>
        <taxon>Haloactinopolyspora</taxon>
    </lineage>
</organism>
<dbReference type="GO" id="GO:0030246">
    <property type="term" value="F:carbohydrate binding"/>
    <property type="evidence" value="ECO:0007669"/>
    <property type="project" value="InterPro"/>
</dbReference>
<keyword evidence="2" id="KW-0805">Transcription regulation</keyword>
<accession>A0A2P8EC38</accession>
<dbReference type="PANTHER" id="PTHR34294:SF1">
    <property type="entry name" value="TRANSCRIPTIONAL REGULATOR LSRR"/>
    <property type="match status" value="1"/>
</dbReference>
<evidence type="ECO:0000256" key="1">
    <source>
        <dbReference type="ARBA" id="ARBA00010466"/>
    </source>
</evidence>
<dbReference type="SUPFAM" id="SSF100950">
    <property type="entry name" value="NagB/RpiA/CoA transferase-like"/>
    <property type="match status" value="1"/>
</dbReference>
<dbReference type="Proteomes" id="UP000243528">
    <property type="component" value="Unassembled WGS sequence"/>
</dbReference>
<dbReference type="InterPro" id="IPR007324">
    <property type="entry name" value="Sugar-bd_dom_put"/>
</dbReference>
<feature type="domain" description="Sugar-binding" evidence="5">
    <location>
        <begin position="69"/>
        <end position="314"/>
    </location>
</feature>
<gene>
    <name evidence="6" type="ORF">CLV30_102428</name>
</gene>
<sequence length="315" mass="34530">MSASQSRTRERDLTLMAHVARKHYVGGMSKSDIAEQLFLSRFKVARLLQAAHDEGIVQITVNLPGDLNLNLSREMEETFRLRHVVVIDDGPDPSELAHRLGEAAVSLLAQVIREGDLVGLASTRTLMGIADTSAPIPRCTFVQLTGQLPRVDAADVIGSIRSLTRMSGGRAHVFYAPMIASSEGARRSYMVQPEVCRAFELFPQLDVFVSGVGTWRPALSVIYDHLPPEVRHDADERGAVAEVVGMPIDSHGRTVPSAAHQHVVAPDIEMLSQARERIAVVFDERKAESVHLALRHHLMNGIVTHRSLAEAVLAL</sequence>
<evidence type="ECO:0000259" key="5">
    <source>
        <dbReference type="Pfam" id="PF04198"/>
    </source>
</evidence>
<comment type="similarity">
    <text evidence="1">Belongs to the SorC transcriptional regulatory family.</text>
</comment>
<dbReference type="Gene3D" id="3.40.50.1360">
    <property type="match status" value="1"/>
</dbReference>
<dbReference type="EMBL" id="PYGE01000002">
    <property type="protein sequence ID" value="PSL07039.1"/>
    <property type="molecule type" value="Genomic_DNA"/>
</dbReference>
<keyword evidence="3" id="KW-0238">DNA-binding</keyword>
<evidence type="ECO:0000256" key="2">
    <source>
        <dbReference type="ARBA" id="ARBA00023015"/>
    </source>
</evidence>
<dbReference type="GO" id="GO:0003677">
    <property type="term" value="F:DNA binding"/>
    <property type="evidence" value="ECO:0007669"/>
    <property type="project" value="UniProtKB-KW"/>
</dbReference>
<dbReference type="InterPro" id="IPR036388">
    <property type="entry name" value="WH-like_DNA-bd_sf"/>
</dbReference>
<dbReference type="InterPro" id="IPR037171">
    <property type="entry name" value="NagB/RpiA_transferase-like"/>
</dbReference>